<name>A0A1I7WH84_HETBA</name>
<keyword evidence="2" id="KW-1133">Transmembrane helix</keyword>
<evidence type="ECO:0000313" key="3">
    <source>
        <dbReference type="Proteomes" id="UP000095283"/>
    </source>
</evidence>
<proteinExistence type="predicted"/>
<sequence>MLVLMEGKNCHTSHLHPLKELFTVNHFSVTVESVKNHDGVKNKINSSAFFTFISMFIVALLFISHPPTLFVATFSILSTSIVILPGNCLFSLFSYHSPALLIPYFLFSKQIEGSVPFENQKTSPFLCPGKEIPSHKNNLSVMSADDSLRGFLEPRLCLMALFPPRLREESGIILDASEAFGTQVLNRFRSLLAHSFFGLQKPFESHSQRVAGHDLELPSGEGRSVQNYPTLLPKARWEKSHEAKPRLKKALENREKNPPLNLLSSESSKLTVQVHRNLPLHRSTAFCFTNSRKPYSSLFRISAWLHIGTIND</sequence>
<feature type="transmembrane region" description="Helical" evidence="2">
    <location>
        <begin position="69"/>
        <end position="93"/>
    </location>
</feature>
<feature type="compositionally biased region" description="Basic and acidic residues" evidence="1">
    <location>
        <begin position="239"/>
        <end position="257"/>
    </location>
</feature>
<dbReference type="WBParaSite" id="Hba_04331">
    <property type="protein sequence ID" value="Hba_04331"/>
    <property type="gene ID" value="Hba_04331"/>
</dbReference>
<evidence type="ECO:0000256" key="1">
    <source>
        <dbReference type="SAM" id="MobiDB-lite"/>
    </source>
</evidence>
<dbReference type="Proteomes" id="UP000095283">
    <property type="component" value="Unplaced"/>
</dbReference>
<protein>
    <submittedName>
        <fullName evidence="4">Transmembrane protein</fullName>
    </submittedName>
</protein>
<dbReference type="AlphaFoldDB" id="A0A1I7WH84"/>
<feature type="transmembrane region" description="Helical" evidence="2">
    <location>
        <begin position="44"/>
        <end position="63"/>
    </location>
</feature>
<evidence type="ECO:0000313" key="4">
    <source>
        <dbReference type="WBParaSite" id="Hba_04331"/>
    </source>
</evidence>
<evidence type="ECO:0000256" key="2">
    <source>
        <dbReference type="SAM" id="Phobius"/>
    </source>
</evidence>
<keyword evidence="2" id="KW-0812">Transmembrane</keyword>
<accession>A0A1I7WH84</accession>
<feature type="region of interest" description="Disordered" evidence="1">
    <location>
        <begin position="239"/>
        <end position="264"/>
    </location>
</feature>
<keyword evidence="3" id="KW-1185">Reference proteome</keyword>
<organism evidence="3 4">
    <name type="scientific">Heterorhabditis bacteriophora</name>
    <name type="common">Entomopathogenic nematode worm</name>
    <dbReference type="NCBI Taxonomy" id="37862"/>
    <lineage>
        <taxon>Eukaryota</taxon>
        <taxon>Metazoa</taxon>
        <taxon>Ecdysozoa</taxon>
        <taxon>Nematoda</taxon>
        <taxon>Chromadorea</taxon>
        <taxon>Rhabditida</taxon>
        <taxon>Rhabditina</taxon>
        <taxon>Rhabditomorpha</taxon>
        <taxon>Strongyloidea</taxon>
        <taxon>Heterorhabditidae</taxon>
        <taxon>Heterorhabditis</taxon>
    </lineage>
</organism>
<reference evidence="4" key="1">
    <citation type="submission" date="2016-11" db="UniProtKB">
        <authorList>
            <consortium name="WormBaseParasite"/>
        </authorList>
    </citation>
    <scope>IDENTIFICATION</scope>
</reference>
<keyword evidence="2" id="KW-0472">Membrane</keyword>